<sequence length="127" mass="14086">MFLAGCMDGWMAGWSDGKCGCMPRLENKLLGSGQLTASGSDDRVGGFKHMVEIYPVKWVVGHWVVNAGKPWKSLLSRPIHVDPIKVATLAVFPTAKPSMERSYCSVLFWLNKRKPQNALTAARTMMM</sequence>
<dbReference type="Proteomes" id="UP000008711">
    <property type="component" value="Unassembled WGS sequence"/>
</dbReference>
<name>A0A0Q5UG80_DROER</name>
<reference evidence="1 2" key="1">
    <citation type="journal article" date="2007" name="Nature">
        <title>Evolution of genes and genomes on the Drosophila phylogeny.</title>
        <authorList>
            <consortium name="Drosophila 12 Genomes Consortium"/>
            <person name="Clark A.G."/>
            <person name="Eisen M.B."/>
            <person name="Smith D.R."/>
            <person name="Bergman C.M."/>
            <person name="Oliver B."/>
            <person name="Markow T.A."/>
            <person name="Kaufman T.C."/>
            <person name="Kellis M."/>
            <person name="Gelbart W."/>
            <person name="Iyer V.N."/>
            <person name="Pollard D.A."/>
            <person name="Sackton T.B."/>
            <person name="Larracuente A.M."/>
            <person name="Singh N.D."/>
            <person name="Abad J.P."/>
            <person name="Abt D.N."/>
            <person name="Adryan B."/>
            <person name="Aguade M."/>
            <person name="Akashi H."/>
            <person name="Anderson W.W."/>
            <person name="Aquadro C.F."/>
            <person name="Ardell D.H."/>
            <person name="Arguello R."/>
            <person name="Artieri C.G."/>
            <person name="Barbash D.A."/>
            <person name="Barker D."/>
            <person name="Barsanti P."/>
            <person name="Batterham P."/>
            <person name="Batzoglou S."/>
            <person name="Begun D."/>
            <person name="Bhutkar A."/>
            <person name="Blanco E."/>
            <person name="Bosak S.A."/>
            <person name="Bradley R.K."/>
            <person name="Brand A.D."/>
            <person name="Brent M.R."/>
            <person name="Brooks A.N."/>
            <person name="Brown R.H."/>
            <person name="Butlin R.K."/>
            <person name="Caggese C."/>
            <person name="Calvi B.R."/>
            <person name="Bernardo de Carvalho A."/>
            <person name="Caspi A."/>
            <person name="Castrezana S."/>
            <person name="Celniker S.E."/>
            <person name="Chang J.L."/>
            <person name="Chapple C."/>
            <person name="Chatterji S."/>
            <person name="Chinwalla A."/>
            <person name="Civetta A."/>
            <person name="Clifton S.W."/>
            <person name="Comeron J.M."/>
            <person name="Costello J.C."/>
            <person name="Coyne J.A."/>
            <person name="Daub J."/>
            <person name="David R.G."/>
            <person name="Delcher A.L."/>
            <person name="Delehaunty K."/>
            <person name="Do C.B."/>
            <person name="Ebling H."/>
            <person name="Edwards K."/>
            <person name="Eickbush T."/>
            <person name="Evans J.D."/>
            <person name="Filipski A."/>
            <person name="Findeiss S."/>
            <person name="Freyhult E."/>
            <person name="Fulton L."/>
            <person name="Fulton R."/>
            <person name="Garcia A.C."/>
            <person name="Gardiner A."/>
            <person name="Garfield D.A."/>
            <person name="Garvin B.E."/>
            <person name="Gibson G."/>
            <person name="Gilbert D."/>
            <person name="Gnerre S."/>
            <person name="Godfrey J."/>
            <person name="Good R."/>
            <person name="Gotea V."/>
            <person name="Gravely B."/>
            <person name="Greenberg A.J."/>
            <person name="Griffiths-Jones S."/>
            <person name="Gross S."/>
            <person name="Guigo R."/>
            <person name="Gustafson E.A."/>
            <person name="Haerty W."/>
            <person name="Hahn M.W."/>
            <person name="Halligan D.L."/>
            <person name="Halpern A.L."/>
            <person name="Halter G.M."/>
            <person name="Han M.V."/>
            <person name="Heger A."/>
            <person name="Hillier L."/>
            <person name="Hinrichs A.S."/>
            <person name="Holmes I."/>
            <person name="Hoskins R.A."/>
            <person name="Hubisz M.J."/>
            <person name="Hultmark D."/>
            <person name="Huntley M.A."/>
            <person name="Jaffe D.B."/>
            <person name="Jagadeeshan S."/>
            <person name="Jeck W.R."/>
            <person name="Johnson J."/>
            <person name="Jones C.D."/>
            <person name="Jordan W.C."/>
            <person name="Karpen G.H."/>
            <person name="Kataoka E."/>
            <person name="Keightley P.D."/>
            <person name="Kheradpour P."/>
            <person name="Kirkness E.F."/>
            <person name="Koerich L.B."/>
            <person name="Kristiansen K."/>
            <person name="Kudrna D."/>
            <person name="Kulathinal R.J."/>
            <person name="Kumar S."/>
            <person name="Kwok R."/>
            <person name="Lander E."/>
            <person name="Langley C.H."/>
            <person name="Lapoint R."/>
            <person name="Lazzaro B.P."/>
            <person name="Lee S.J."/>
            <person name="Levesque L."/>
            <person name="Li R."/>
            <person name="Lin C.F."/>
            <person name="Lin M.F."/>
            <person name="Lindblad-Toh K."/>
            <person name="Llopart A."/>
            <person name="Long M."/>
            <person name="Low L."/>
            <person name="Lozovsky E."/>
            <person name="Lu J."/>
            <person name="Luo M."/>
            <person name="Machado C.A."/>
            <person name="Makalowski W."/>
            <person name="Marzo M."/>
            <person name="Matsuda M."/>
            <person name="Matzkin L."/>
            <person name="McAllister B."/>
            <person name="McBride C.S."/>
            <person name="McKernan B."/>
            <person name="McKernan K."/>
            <person name="Mendez-Lago M."/>
            <person name="Minx P."/>
            <person name="Mollenhauer M.U."/>
            <person name="Montooth K."/>
            <person name="Mount S.M."/>
            <person name="Mu X."/>
            <person name="Myers E."/>
            <person name="Negre B."/>
            <person name="Newfeld S."/>
            <person name="Nielsen R."/>
            <person name="Noor M.A."/>
            <person name="O'Grady P."/>
            <person name="Pachter L."/>
            <person name="Papaceit M."/>
            <person name="Parisi M.J."/>
            <person name="Parisi M."/>
            <person name="Parts L."/>
            <person name="Pedersen J.S."/>
            <person name="Pesole G."/>
            <person name="Phillippy A.M."/>
            <person name="Ponting C.P."/>
            <person name="Pop M."/>
            <person name="Porcelli D."/>
            <person name="Powell J.R."/>
            <person name="Prohaska S."/>
            <person name="Pruitt K."/>
            <person name="Puig M."/>
            <person name="Quesneville H."/>
            <person name="Ram K.R."/>
            <person name="Rand D."/>
            <person name="Rasmussen M.D."/>
            <person name="Reed L.K."/>
            <person name="Reenan R."/>
            <person name="Reily A."/>
            <person name="Remington K.A."/>
            <person name="Rieger T.T."/>
            <person name="Ritchie M.G."/>
            <person name="Robin C."/>
            <person name="Rogers Y.H."/>
            <person name="Rohde C."/>
            <person name="Rozas J."/>
            <person name="Rubenfield M.J."/>
            <person name="Ruiz A."/>
            <person name="Russo S."/>
            <person name="Salzberg S.L."/>
            <person name="Sanchez-Gracia A."/>
            <person name="Saranga D.J."/>
            <person name="Sato H."/>
            <person name="Schaeffer S.W."/>
            <person name="Schatz M.C."/>
            <person name="Schlenke T."/>
            <person name="Schwartz R."/>
            <person name="Segarra C."/>
            <person name="Singh R.S."/>
            <person name="Sirot L."/>
            <person name="Sirota M."/>
            <person name="Sisneros N.B."/>
            <person name="Smith C.D."/>
            <person name="Smith T.F."/>
            <person name="Spieth J."/>
            <person name="Stage D.E."/>
            <person name="Stark A."/>
            <person name="Stephan W."/>
            <person name="Strausberg R.L."/>
            <person name="Strempel S."/>
            <person name="Sturgill D."/>
            <person name="Sutton G."/>
            <person name="Sutton G.G."/>
            <person name="Tao W."/>
            <person name="Teichmann S."/>
            <person name="Tobari Y.N."/>
            <person name="Tomimura Y."/>
            <person name="Tsolas J.M."/>
            <person name="Valente V.L."/>
            <person name="Venter E."/>
            <person name="Venter J.C."/>
            <person name="Vicario S."/>
            <person name="Vieira F.G."/>
            <person name="Vilella A.J."/>
            <person name="Villasante A."/>
            <person name="Walenz B."/>
            <person name="Wang J."/>
            <person name="Wasserman M."/>
            <person name="Watts T."/>
            <person name="Wilson D."/>
            <person name="Wilson R.K."/>
            <person name="Wing R.A."/>
            <person name="Wolfner M.F."/>
            <person name="Wong A."/>
            <person name="Wong G.K."/>
            <person name="Wu C.I."/>
            <person name="Wu G."/>
            <person name="Yamamoto D."/>
            <person name="Yang H.P."/>
            <person name="Yang S.P."/>
            <person name="Yorke J.A."/>
            <person name="Yoshida K."/>
            <person name="Zdobnov E."/>
            <person name="Zhang P."/>
            <person name="Zhang Y."/>
            <person name="Zimin A.V."/>
            <person name="Baldwin J."/>
            <person name="Abdouelleil A."/>
            <person name="Abdulkadir J."/>
            <person name="Abebe A."/>
            <person name="Abera B."/>
            <person name="Abreu J."/>
            <person name="Acer S.C."/>
            <person name="Aftuck L."/>
            <person name="Alexander A."/>
            <person name="An P."/>
            <person name="Anderson E."/>
            <person name="Anderson S."/>
            <person name="Arachi H."/>
            <person name="Azer M."/>
            <person name="Bachantsang P."/>
            <person name="Barry A."/>
            <person name="Bayul T."/>
            <person name="Berlin A."/>
            <person name="Bessette D."/>
            <person name="Bloom T."/>
            <person name="Blye J."/>
            <person name="Boguslavskiy L."/>
            <person name="Bonnet C."/>
            <person name="Boukhgalter B."/>
            <person name="Bourzgui I."/>
            <person name="Brown A."/>
            <person name="Cahill P."/>
            <person name="Channer S."/>
            <person name="Cheshatsang Y."/>
            <person name="Chuda L."/>
            <person name="Citroen M."/>
            <person name="Collymore A."/>
            <person name="Cooke P."/>
            <person name="Costello M."/>
            <person name="D'Aco K."/>
            <person name="Daza R."/>
            <person name="De Haan G."/>
            <person name="DeGray S."/>
            <person name="DeMaso C."/>
            <person name="Dhargay N."/>
            <person name="Dooley K."/>
            <person name="Dooley E."/>
            <person name="Doricent M."/>
            <person name="Dorje P."/>
            <person name="Dorjee K."/>
            <person name="Dupes A."/>
            <person name="Elong R."/>
            <person name="Falk J."/>
            <person name="Farina A."/>
            <person name="Faro S."/>
            <person name="Ferguson D."/>
            <person name="Fisher S."/>
            <person name="Foley C.D."/>
            <person name="Franke A."/>
            <person name="Friedrich D."/>
            <person name="Gadbois L."/>
            <person name="Gearin G."/>
            <person name="Gearin C.R."/>
            <person name="Giannoukos G."/>
            <person name="Goode T."/>
            <person name="Graham J."/>
            <person name="Grandbois E."/>
            <person name="Grewal S."/>
            <person name="Gyaltsen K."/>
            <person name="Hafez N."/>
            <person name="Hagos B."/>
            <person name="Hall J."/>
            <person name="Henson C."/>
            <person name="Hollinger A."/>
            <person name="Honan T."/>
            <person name="Huard M.D."/>
            <person name="Hughes L."/>
            <person name="Hurhula B."/>
            <person name="Husby M.E."/>
            <person name="Kamat A."/>
            <person name="Kanga B."/>
            <person name="Kashin S."/>
            <person name="Khazanovich D."/>
            <person name="Kisner P."/>
            <person name="Lance K."/>
            <person name="Lara M."/>
            <person name="Lee W."/>
            <person name="Lennon N."/>
            <person name="Letendre F."/>
            <person name="LeVine R."/>
            <person name="Lipovsky A."/>
            <person name="Liu X."/>
            <person name="Liu J."/>
            <person name="Liu S."/>
            <person name="Lokyitsang T."/>
            <person name="Lokyitsang Y."/>
            <person name="Lubonja R."/>
            <person name="Lui A."/>
            <person name="MacDonald P."/>
            <person name="Magnisalis V."/>
            <person name="Maru K."/>
            <person name="Matthews C."/>
            <person name="McCusker W."/>
            <person name="McDonough S."/>
            <person name="Mehta T."/>
            <person name="Meldrim J."/>
            <person name="Meneus L."/>
            <person name="Mihai O."/>
            <person name="Mihalev A."/>
            <person name="Mihova T."/>
            <person name="Mittelman R."/>
            <person name="Mlenga V."/>
            <person name="Montmayeur A."/>
            <person name="Mulrain L."/>
            <person name="Navidi A."/>
            <person name="Naylor J."/>
            <person name="Negash T."/>
            <person name="Nguyen T."/>
            <person name="Nguyen N."/>
            <person name="Nicol R."/>
            <person name="Norbu C."/>
            <person name="Norbu N."/>
            <person name="Novod N."/>
            <person name="O'Neill B."/>
            <person name="Osman S."/>
            <person name="Markiewicz E."/>
            <person name="Oyono O.L."/>
            <person name="Patti C."/>
            <person name="Phunkhang P."/>
            <person name="Pierre F."/>
            <person name="Priest M."/>
            <person name="Raghuraman S."/>
            <person name="Rege F."/>
            <person name="Reyes R."/>
            <person name="Rise C."/>
            <person name="Rogov P."/>
            <person name="Ross K."/>
            <person name="Ryan E."/>
            <person name="Settipalli S."/>
            <person name="Shea T."/>
            <person name="Sherpa N."/>
            <person name="Shi L."/>
            <person name="Shih D."/>
            <person name="Sparrow T."/>
            <person name="Spaulding J."/>
            <person name="Stalker J."/>
            <person name="Stange-Thomann N."/>
            <person name="Stavropoulos S."/>
            <person name="Stone C."/>
            <person name="Strader C."/>
            <person name="Tesfaye S."/>
            <person name="Thomson T."/>
            <person name="Thoulutsang Y."/>
            <person name="Thoulutsang D."/>
            <person name="Topham K."/>
            <person name="Topping I."/>
            <person name="Tsamla T."/>
            <person name="Vassiliev H."/>
            <person name="Vo A."/>
            <person name="Wangchuk T."/>
            <person name="Wangdi T."/>
            <person name="Weiand M."/>
            <person name="Wilkinson J."/>
            <person name="Wilson A."/>
            <person name="Yadav S."/>
            <person name="Young G."/>
            <person name="Yu Q."/>
            <person name="Zembek L."/>
            <person name="Zhong D."/>
            <person name="Zimmer A."/>
            <person name="Zwirko Z."/>
            <person name="Jaffe D.B."/>
            <person name="Alvarez P."/>
            <person name="Brockman W."/>
            <person name="Butler J."/>
            <person name="Chin C."/>
            <person name="Gnerre S."/>
            <person name="Grabherr M."/>
            <person name="Kleber M."/>
            <person name="Mauceli E."/>
            <person name="MacCallum I."/>
        </authorList>
    </citation>
    <scope>NUCLEOTIDE SEQUENCE [LARGE SCALE GENOMIC DNA]</scope>
    <source>
        <strain evidence="1 2">TSC#14021-0224.01</strain>
    </source>
</reference>
<accession>A0A0Q5UG80</accession>
<organism evidence="1 2">
    <name type="scientific">Drosophila erecta</name>
    <name type="common">Fruit fly</name>
    <dbReference type="NCBI Taxonomy" id="7220"/>
    <lineage>
        <taxon>Eukaryota</taxon>
        <taxon>Metazoa</taxon>
        <taxon>Ecdysozoa</taxon>
        <taxon>Arthropoda</taxon>
        <taxon>Hexapoda</taxon>
        <taxon>Insecta</taxon>
        <taxon>Pterygota</taxon>
        <taxon>Neoptera</taxon>
        <taxon>Endopterygota</taxon>
        <taxon>Diptera</taxon>
        <taxon>Brachycera</taxon>
        <taxon>Muscomorpha</taxon>
        <taxon>Ephydroidea</taxon>
        <taxon>Drosophilidae</taxon>
        <taxon>Drosophila</taxon>
        <taxon>Sophophora</taxon>
    </lineage>
</organism>
<proteinExistence type="predicted"/>
<keyword evidence="2" id="KW-1185">Reference proteome</keyword>
<reference evidence="1 2" key="2">
    <citation type="journal article" date="2008" name="Bioinformatics">
        <title>Assembly reconciliation.</title>
        <authorList>
            <person name="Zimin A.V."/>
            <person name="Smith D.R."/>
            <person name="Sutton G."/>
            <person name="Yorke J.A."/>
        </authorList>
    </citation>
    <scope>NUCLEOTIDE SEQUENCE [LARGE SCALE GENOMIC DNA]</scope>
    <source>
        <strain evidence="1 2">TSC#14021-0224.01</strain>
    </source>
</reference>
<evidence type="ECO:0000313" key="1">
    <source>
        <dbReference type="EMBL" id="KQS43795.1"/>
    </source>
</evidence>
<gene>
    <name evidence="1" type="primary">Dere\GG26600</name>
    <name evidence="1" type="synonym">GG26600</name>
    <name evidence="1" type="ORF">Dere_GG26600</name>
</gene>
<protein>
    <submittedName>
        <fullName evidence="1">Uncharacterized protein</fullName>
    </submittedName>
</protein>
<evidence type="ECO:0000313" key="2">
    <source>
        <dbReference type="Proteomes" id="UP000008711"/>
    </source>
</evidence>
<dbReference type="EMBL" id="CH954178">
    <property type="protein sequence ID" value="KQS43795.1"/>
    <property type="molecule type" value="Genomic_DNA"/>
</dbReference>
<dbReference type="AlphaFoldDB" id="A0A0Q5UG80"/>